<dbReference type="Proteomes" id="UP000800200">
    <property type="component" value="Unassembled WGS sequence"/>
</dbReference>
<proteinExistence type="predicted"/>
<evidence type="ECO:0008006" key="3">
    <source>
        <dbReference type="Google" id="ProtNLM"/>
    </source>
</evidence>
<dbReference type="CDD" id="cd09917">
    <property type="entry name" value="F-box_SF"/>
    <property type="match status" value="1"/>
</dbReference>
<protein>
    <recommendedName>
        <fullName evidence="3">F-box domain-containing protein</fullName>
    </recommendedName>
</protein>
<organism evidence="1 2">
    <name type="scientific">Zopfia rhizophila CBS 207.26</name>
    <dbReference type="NCBI Taxonomy" id="1314779"/>
    <lineage>
        <taxon>Eukaryota</taxon>
        <taxon>Fungi</taxon>
        <taxon>Dikarya</taxon>
        <taxon>Ascomycota</taxon>
        <taxon>Pezizomycotina</taxon>
        <taxon>Dothideomycetes</taxon>
        <taxon>Dothideomycetes incertae sedis</taxon>
        <taxon>Zopfiaceae</taxon>
        <taxon>Zopfia</taxon>
    </lineage>
</organism>
<gene>
    <name evidence="1" type="ORF">K469DRAFT_704939</name>
</gene>
<evidence type="ECO:0000313" key="2">
    <source>
        <dbReference type="Proteomes" id="UP000800200"/>
    </source>
</evidence>
<evidence type="ECO:0000313" key="1">
    <source>
        <dbReference type="EMBL" id="KAF2187260.1"/>
    </source>
</evidence>
<dbReference type="AlphaFoldDB" id="A0A6A6EAU9"/>
<name>A0A6A6EAU9_9PEZI</name>
<keyword evidence="2" id="KW-1185">Reference proteome</keyword>
<dbReference type="EMBL" id="ML994627">
    <property type="protein sequence ID" value="KAF2187260.1"/>
    <property type="molecule type" value="Genomic_DNA"/>
</dbReference>
<sequence>MAAIDISTANLNALPTELLLEITGYLNHCPITIACLAFASRRLHSIFSPNLSVNLKANEFEKYTRLLNILQRDQPSKLTYCEFCFSIHNLSTKPGSIQKILERDLYHGFSDQSIIKLREPLHQLFEPQFPLGHAPKPIKVLLGAHAHLAKLRVQRGLGLKHNIGVCLSRFASSTTRRFAIPGPETPVTFTYTTAAKIVQGYFIFHTKHSIELEGPLESVQKTFDTLHRALEHLPISCCPFGNRLPRGDLTSLVIPNLIPDCVTGEEWQSREYGEYSHTLCGCVEDLELEHVRGYAVEAKIWKLFEGGHDEVHGRKSTAGFKRGDIRDLFENGYVNGWRLVNQHSRI</sequence>
<accession>A0A6A6EAU9</accession>
<reference evidence="1" key="1">
    <citation type="journal article" date="2020" name="Stud. Mycol.">
        <title>101 Dothideomycetes genomes: a test case for predicting lifestyles and emergence of pathogens.</title>
        <authorList>
            <person name="Haridas S."/>
            <person name="Albert R."/>
            <person name="Binder M."/>
            <person name="Bloem J."/>
            <person name="Labutti K."/>
            <person name="Salamov A."/>
            <person name="Andreopoulos B."/>
            <person name="Baker S."/>
            <person name="Barry K."/>
            <person name="Bills G."/>
            <person name="Bluhm B."/>
            <person name="Cannon C."/>
            <person name="Castanera R."/>
            <person name="Culley D."/>
            <person name="Daum C."/>
            <person name="Ezra D."/>
            <person name="Gonzalez J."/>
            <person name="Henrissat B."/>
            <person name="Kuo A."/>
            <person name="Liang C."/>
            <person name="Lipzen A."/>
            <person name="Lutzoni F."/>
            <person name="Magnuson J."/>
            <person name="Mondo S."/>
            <person name="Nolan M."/>
            <person name="Ohm R."/>
            <person name="Pangilinan J."/>
            <person name="Park H.-J."/>
            <person name="Ramirez L."/>
            <person name="Alfaro M."/>
            <person name="Sun H."/>
            <person name="Tritt A."/>
            <person name="Yoshinaga Y."/>
            <person name="Zwiers L.-H."/>
            <person name="Turgeon B."/>
            <person name="Goodwin S."/>
            <person name="Spatafora J."/>
            <person name="Crous P."/>
            <person name="Grigoriev I."/>
        </authorList>
    </citation>
    <scope>NUCLEOTIDE SEQUENCE</scope>
    <source>
        <strain evidence="1">CBS 207.26</strain>
    </source>
</reference>